<dbReference type="Proteomes" id="UP000886501">
    <property type="component" value="Unassembled WGS sequence"/>
</dbReference>
<gene>
    <name evidence="1" type="ORF">BDM02DRAFT_3191444</name>
</gene>
<evidence type="ECO:0000313" key="1">
    <source>
        <dbReference type="EMBL" id="KAF9643562.1"/>
    </source>
</evidence>
<comment type="caution">
    <text evidence="1">The sequence shown here is derived from an EMBL/GenBank/DDBJ whole genome shotgun (WGS) entry which is preliminary data.</text>
</comment>
<dbReference type="EMBL" id="MU118207">
    <property type="protein sequence ID" value="KAF9643562.1"/>
    <property type="molecule type" value="Genomic_DNA"/>
</dbReference>
<organism evidence="1 2">
    <name type="scientific">Thelephora ganbajun</name>
    <name type="common">Ganba fungus</name>
    <dbReference type="NCBI Taxonomy" id="370292"/>
    <lineage>
        <taxon>Eukaryota</taxon>
        <taxon>Fungi</taxon>
        <taxon>Dikarya</taxon>
        <taxon>Basidiomycota</taxon>
        <taxon>Agaricomycotina</taxon>
        <taxon>Agaricomycetes</taxon>
        <taxon>Thelephorales</taxon>
        <taxon>Thelephoraceae</taxon>
        <taxon>Thelephora</taxon>
    </lineage>
</organism>
<accession>A0ACB6Z205</accession>
<proteinExistence type="predicted"/>
<name>A0ACB6Z205_THEGA</name>
<evidence type="ECO:0000313" key="2">
    <source>
        <dbReference type="Proteomes" id="UP000886501"/>
    </source>
</evidence>
<sequence>MSCATLEVSCFLPLSFTGAEAPMKRYALFLYEESSGSRWDYEVLASPPSTAFDNALHTAGLSLRPVAIVTGSSQGLGLAIALRLADDGYDVVINNLPPKLSPIEDAELVEITV</sequence>
<keyword evidence="2" id="KW-1185">Reference proteome</keyword>
<reference evidence="1" key="1">
    <citation type="submission" date="2019-10" db="EMBL/GenBank/DDBJ databases">
        <authorList>
            <consortium name="DOE Joint Genome Institute"/>
            <person name="Kuo A."/>
            <person name="Miyauchi S."/>
            <person name="Kiss E."/>
            <person name="Drula E."/>
            <person name="Kohler A."/>
            <person name="Sanchez-Garcia M."/>
            <person name="Andreopoulos B."/>
            <person name="Barry K.W."/>
            <person name="Bonito G."/>
            <person name="Buee M."/>
            <person name="Carver A."/>
            <person name="Chen C."/>
            <person name="Cichocki N."/>
            <person name="Clum A."/>
            <person name="Culley D."/>
            <person name="Crous P.W."/>
            <person name="Fauchery L."/>
            <person name="Girlanda M."/>
            <person name="Hayes R."/>
            <person name="Keri Z."/>
            <person name="Labutti K."/>
            <person name="Lipzen A."/>
            <person name="Lombard V."/>
            <person name="Magnuson J."/>
            <person name="Maillard F."/>
            <person name="Morin E."/>
            <person name="Murat C."/>
            <person name="Nolan M."/>
            <person name="Ohm R."/>
            <person name="Pangilinan J."/>
            <person name="Pereira M."/>
            <person name="Perotto S."/>
            <person name="Peter M."/>
            <person name="Riley R."/>
            <person name="Sitrit Y."/>
            <person name="Stielow B."/>
            <person name="Szollosi G."/>
            <person name="Zifcakova L."/>
            <person name="Stursova M."/>
            <person name="Spatafora J.W."/>
            <person name="Tedersoo L."/>
            <person name="Vaario L.-M."/>
            <person name="Yamada A."/>
            <person name="Yan M."/>
            <person name="Wang P."/>
            <person name="Xu J."/>
            <person name="Bruns T."/>
            <person name="Baldrian P."/>
            <person name="Vilgalys R."/>
            <person name="Henrissat B."/>
            <person name="Grigoriev I.V."/>
            <person name="Hibbett D."/>
            <person name="Nagy L.G."/>
            <person name="Martin F.M."/>
        </authorList>
    </citation>
    <scope>NUCLEOTIDE SEQUENCE</scope>
    <source>
        <strain evidence="1">P2</strain>
    </source>
</reference>
<reference evidence="1" key="2">
    <citation type="journal article" date="2020" name="Nat. Commun.">
        <title>Large-scale genome sequencing of mycorrhizal fungi provides insights into the early evolution of symbiotic traits.</title>
        <authorList>
            <person name="Miyauchi S."/>
            <person name="Kiss E."/>
            <person name="Kuo A."/>
            <person name="Drula E."/>
            <person name="Kohler A."/>
            <person name="Sanchez-Garcia M."/>
            <person name="Morin E."/>
            <person name="Andreopoulos B."/>
            <person name="Barry K.W."/>
            <person name="Bonito G."/>
            <person name="Buee M."/>
            <person name="Carver A."/>
            <person name="Chen C."/>
            <person name="Cichocki N."/>
            <person name="Clum A."/>
            <person name="Culley D."/>
            <person name="Crous P.W."/>
            <person name="Fauchery L."/>
            <person name="Girlanda M."/>
            <person name="Hayes R.D."/>
            <person name="Keri Z."/>
            <person name="LaButti K."/>
            <person name="Lipzen A."/>
            <person name="Lombard V."/>
            <person name="Magnuson J."/>
            <person name="Maillard F."/>
            <person name="Murat C."/>
            <person name="Nolan M."/>
            <person name="Ohm R.A."/>
            <person name="Pangilinan J."/>
            <person name="Pereira M.F."/>
            <person name="Perotto S."/>
            <person name="Peter M."/>
            <person name="Pfister S."/>
            <person name="Riley R."/>
            <person name="Sitrit Y."/>
            <person name="Stielow J.B."/>
            <person name="Szollosi G."/>
            <person name="Zifcakova L."/>
            <person name="Stursova M."/>
            <person name="Spatafora J.W."/>
            <person name="Tedersoo L."/>
            <person name="Vaario L.M."/>
            <person name="Yamada A."/>
            <person name="Yan M."/>
            <person name="Wang P."/>
            <person name="Xu J."/>
            <person name="Bruns T."/>
            <person name="Baldrian P."/>
            <person name="Vilgalys R."/>
            <person name="Dunand C."/>
            <person name="Henrissat B."/>
            <person name="Grigoriev I.V."/>
            <person name="Hibbett D."/>
            <person name="Nagy L.G."/>
            <person name="Martin F.M."/>
        </authorList>
    </citation>
    <scope>NUCLEOTIDE SEQUENCE</scope>
    <source>
        <strain evidence="1">P2</strain>
    </source>
</reference>
<protein>
    <submittedName>
        <fullName evidence="1">Uncharacterized protein</fullName>
    </submittedName>
</protein>